<protein>
    <submittedName>
        <fullName evidence="2">Zinc-binding alcohol dehydrogenase family protein</fullName>
    </submittedName>
</protein>
<dbReference type="InterPro" id="IPR013149">
    <property type="entry name" value="ADH-like_C"/>
</dbReference>
<dbReference type="EMBL" id="SMKP01000011">
    <property type="protein sequence ID" value="TDD24507.1"/>
    <property type="molecule type" value="Genomic_DNA"/>
</dbReference>
<dbReference type="Gene3D" id="3.40.50.720">
    <property type="entry name" value="NAD(P)-binding Rossmann-like Domain"/>
    <property type="match status" value="1"/>
</dbReference>
<organism evidence="2 3">
    <name type="scientific">Nonomuraea diastatica</name>
    <dbReference type="NCBI Taxonomy" id="1848329"/>
    <lineage>
        <taxon>Bacteria</taxon>
        <taxon>Bacillati</taxon>
        <taxon>Actinomycetota</taxon>
        <taxon>Actinomycetes</taxon>
        <taxon>Streptosporangiales</taxon>
        <taxon>Streptosporangiaceae</taxon>
        <taxon>Nonomuraea</taxon>
    </lineage>
</organism>
<gene>
    <name evidence="2" type="ORF">E1294_06005</name>
</gene>
<dbReference type="InterPro" id="IPR036291">
    <property type="entry name" value="NAD(P)-bd_dom_sf"/>
</dbReference>
<evidence type="ECO:0000313" key="3">
    <source>
        <dbReference type="Proteomes" id="UP000294543"/>
    </source>
</evidence>
<sequence>MRAVTIETCGLPPVVTERPAPVASGPKTGAETVGVIAAPITPLDLLCAGGASYFGTPAVPYVPGVQGVGAVGGRLVWFPTSAGMAPGDGSMAELAAVPAEDLVELPAGADPFAVAALGLSAVAAHMALTWRGELAAGEQVLVLGGGGVVGQAAVQLARLAGARRVVAAARSPESREQARQAGADAVVALDTDDVAALAARFTAACDGPLDLVVDPLFGAPAAAAARNLRPRGRLVNLGSSAAETSPLDSATLRSRSLRVLGYTNNELTREQRAAAITLIAERVAEGRLSVTHEVVPLERAAEAWQRQAAGTSAGRIVLSTT</sequence>
<proteinExistence type="predicted"/>
<dbReference type="Gene3D" id="3.90.180.10">
    <property type="entry name" value="Medium-chain alcohol dehydrogenases, catalytic domain"/>
    <property type="match status" value="1"/>
</dbReference>
<dbReference type="InterPro" id="IPR011032">
    <property type="entry name" value="GroES-like_sf"/>
</dbReference>
<dbReference type="InterPro" id="IPR051397">
    <property type="entry name" value="Zn-ADH-like_protein"/>
</dbReference>
<dbReference type="SMART" id="SM00829">
    <property type="entry name" value="PKS_ER"/>
    <property type="match status" value="1"/>
</dbReference>
<dbReference type="RefSeq" id="WP_132505403.1">
    <property type="nucleotide sequence ID" value="NZ_SMKP01000011.1"/>
</dbReference>
<keyword evidence="3" id="KW-1185">Reference proteome</keyword>
<dbReference type="AlphaFoldDB" id="A0A4V6PD75"/>
<feature type="domain" description="Enoyl reductase (ER)" evidence="1">
    <location>
        <begin position="10"/>
        <end position="318"/>
    </location>
</feature>
<dbReference type="OrthoDB" id="4330785at2"/>
<dbReference type="Pfam" id="PF00107">
    <property type="entry name" value="ADH_zinc_N"/>
    <property type="match status" value="1"/>
</dbReference>
<evidence type="ECO:0000259" key="1">
    <source>
        <dbReference type="SMART" id="SM00829"/>
    </source>
</evidence>
<reference evidence="2 3" key="1">
    <citation type="submission" date="2019-03" db="EMBL/GenBank/DDBJ databases">
        <title>Draft genome sequences of novel Actinobacteria.</title>
        <authorList>
            <person name="Sahin N."/>
            <person name="Ay H."/>
            <person name="Saygin H."/>
        </authorList>
    </citation>
    <scope>NUCLEOTIDE SEQUENCE [LARGE SCALE GENOMIC DNA]</scope>
    <source>
        <strain evidence="2 3">KC712</strain>
    </source>
</reference>
<dbReference type="SUPFAM" id="SSF51735">
    <property type="entry name" value="NAD(P)-binding Rossmann-fold domains"/>
    <property type="match status" value="1"/>
</dbReference>
<dbReference type="InterPro" id="IPR020843">
    <property type="entry name" value="ER"/>
</dbReference>
<accession>A0A4V6PD75</accession>
<dbReference type="PANTHER" id="PTHR43677">
    <property type="entry name" value="SHORT-CHAIN DEHYDROGENASE/REDUCTASE"/>
    <property type="match status" value="1"/>
</dbReference>
<comment type="caution">
    <text evidence="2">The sequence shown here is derived from an EMBL/GenBank/DDBJ whole genome shotgun (WGS) entry which is preliminary data.</text>
</comment>
<name>A0A4V6PD75_9ACTN</name>
<evidence type="ECO:0000313" key="2">
    <source>
        <dbReference type="EMBL" id="TDD24507.1"/>
    </source>
</evidence>
<dbReference type="SUPFAM" id="SSF50129">
    <property type="entry name" value="GroES-like"/>
    <property type="match status" value="1"/>
</dbReference>
<dbReference type="Proteomes" id="UP000294543">
    <property type="component" value="Unassembled WGS sequence"/>
</dbReference>
<dbReference type="GO" id="GO:0016491">
    <property type="term" value="F:oxidoreductase activity"/>
    <property type="evidence" value="ECO:0007669"/>
    <property type="project" value="InterPro"/>
</dbReference>
<dbReference type="PANTHER" id="PTHR43677:SF11">
    <property type="entry name" value="ZINC-CONTAINING ALCOHOL DEHYDROGENASE"/>
    <property type="match status" value="1"/>
</dbReference>